<accession>A0A366Y090</accession>
<dbReference type="PANTHER" id="PTHR47314">
    <property type="entry name" value="MALTOSE/MALTODEXTRIN TRANSPORT SYSTEM PERMEASE PROTEIN MALF"/>
    <property type="match status" value="1"/>
</dbReference>
<keyword evidence="5 10" id="KW-0762">Sugar transport</keyword>
<evidence type="ECO:0000256" key="9">
    <source>
        <dbReference type="RuleBase" id="RU363032"/>
    </source>
</evidence>
<keyword evidence="8 9" id="KW-0472">Membrane</keyword>
<comment type="function">
    <text evidence="10">Part of the ABC transporter complex MalEFGK involved in maltose/maltodextrin import. Probably responsible for the translocation of the substrate across the membrane.</text>
</comment>
<keyword evidence="13" id="KW-1185">Reference proteome</keyword>
<feature type="transmembrane region" description="Helical" evidence="9">
    <location>
        <begin position="248"/>
        <end position="268"/>
    </location>
</feature>
<evidence type="ECO:0000256" key="2">
    <source>
        <dbReference type="ARBA" id="ARBA00009047"/>
    </source>
</evidence>
<dbReference type="PANTHER" id="PTHR47314:SF1">
    <property type="entry name" value="MALTOSE_MALTODEXTRIN TRANSPORT SYSTEM PERMEASE PROTEIN MALF"/>
    <property type="match status" value="1"/>
</dbReference>
<evidence type="ECO:0000256" key="6">
    <source>
        <dbReference type="ARBA" id="ARBA00022692"/>
    </source>
</evidence>
<evidence type="ECO:0000313" key="12">
    <source>
        <dbReference type="EMBL" id="RBW69823.1"/>
    </source>
</evidence>
<feature type="transmembrane region" description="Helical" evidence="9">
    <location>
        <begin position="412"/>
        <end position="432"/>
    </location>
</feature>
<keyword evidence="6 9" id="KW-0812">Transmembrane</keyword>
<comment type="subcellular location">
    <subcellularLocation>
        <location evidence="1 9">Cell membrane</location>
        <topology evidence="1 9">Multi-pass membrane protein</topology>
    </subcellularLocation>
</comment>
<dbReference type="SUPFAM" id="SSF161098">
    <property type="entry name" value="MetI-like"/>
    <property type="match status" value="1"/>
</dbReference>
<reference evidence="12 13" key="1">
    <citation type="submission" date="2018-07" db="EMBL/GenBank/DDBJ databases">
        <title>Lottiidibacillus patelloidae gen. nov., sp. nov., isolated from the intestinal tract of a marine limpet and the reclassification of B. taeanensis BH030017T, B. algicola KMM 3737T and B. hwajinpoensis SW-72T as genus Lottiidibacillus.</title>
        <authorList>
            <person name="Liu R."/>
            <person name="Huang Z."/>
        </authorList>
    </citation>
    <scope>NUCLEOTIDE SEQUENCE [LARGE SCALE GENOMIC DNA]</scope>
    <source>
        <strain evidence="12 13">BH030017</strain>
    </source>
</reference>
<proteinExistence type="inferred from homology"/>
<feature type="transmembrane region" description="Helical" evidence="9">
    <location>
        <begin position="144"/>
        <end position="173"/>
    </location>
</feature>
<comment type="caution">
    <text evidence="12">The sequence shown here is derived from an EMBL/GenBank/DDBJ whole genome shotgun (WGS) entry which is preliminary data.</text>
</comment>
<organism evidence="12 13">
    <name type="scientific">Bacillus taeanensis</name>
    <dbReference type="NCBI Taxonomy" id="273032"/>
    <lineage>
        <taxon>Bacteria</taxon>
        <taxon>Bacillati</taxon>
        <taxon>Bacillota</taxon>
        <taxon>Bacilli</taxon>
        <taxon>Bacillales</taxon>
        <taxon>Bacillaceae</taxon>
        <taxon>Bacillus</taxon>
    </lineage>
</organism>
<dbReference type="Gene3D" id="1.10.3720.10">
    <property type="entry name" value="MetI-like"/>
    <property type="match status" value="1"/>
</dbReference>
<dbReference type="RefSeq" id="WP_113805907.1">
    <property type="nucleotide sequence ID" value="NZ_QOCW01000008.1"/>
</dbReference>
<evidence type="ECO:0000256" key="8">
    <source>
        <dbReference type="ARBA" id="ARBA00023136"/>
    </source>
</evidence>
<evidence type="ECO:0000259" key="11">
    <source>
        <dbReference type="PROSITE" id="PS50928"/>
    </source>
</evidence>
<dbReference type="GO" id="GO:0042956">
    <property type="term" value="P:maltodextrin transmembrane transport"/>
    <property type="evidence" value="ECO:0007669"/>
    <property type="project" value="TreeGrafter"/>
</dbReference>
<name>A0A366Y090_9BACI</name>
<gene>
    <name evidence="12" type="ORF">DS031_09855</name>
</gene>
<evidence type="ECO:0000256" key="3">
    <source>
        <dbReference type="ARBA" id="ARBA00022448"/>
    </source>
</evidence>
<evidence type="ECO:0000256" key="5">
    <source>
        <dbReference type="ARBA" id="ARBA00022597"/>
    </source>
</evidence>
<protein>
    <recommendedName>
        <fullName evidence="10">Maltose/maltodextrin transport system permease protein</fullName>
    </recommendedName>
</protein>
<feature type="domain" description="ABC transmembrane type-1" evidence="11">
    <location>
        <begin position="213"/>
        <end position="433"/>
    </location>
</feature>
<dbReference type="PROSITE" id="PS50928">
    <property type="entry name" value="ABC_TM1"/>
    <property type="match status" value="1"/>
</dbReference>
<dbReference type="SUPFAM" id="SSF160964">
    <property type="entry name" value="MalF N-terminal region-like"/>
    <property type="match status" value="1"/>
</dbReference>
<feature type="transmembrane region" description="Helical" evidence="9">
    <location>
        <begin position="88"/>
        <end position="114"/>
    </location>
</feature>
<evidence type="ECO:0000256" key="1">
    <source>
        <dbReference type="ARBA" id="ARBA00004651"/>
    </source>
</evidence>
<keyword evidence="7 9" id="KW-1133">Transmembrane helix</keyword>
<dbReference type="EMBL" id="QOCW01000008">
    <property type="protein sequence ID" value="RBW69823.1"/>
    <property type="molecule type" value="Genomic_DNA"/>
</dbReference>
<feature type="transmembrane region" description="Helical" evidence="9">
    <location>
        <begin position="302"/>
        <end position="328"/>
    </location>
</feature>
<feature type="transmembrane region" description="Helical" evidence="9">
    <location>
        <begin position="349"/>
        <end position="370"/>
    </location>
</feature>
<evidence type="ECO:0000256" key="10">
    <source>
        <dbReference type="RuleBase" id="RU367050"/>
    </source>
</evidence>
<sequence length="445" mass="50123">MSSEVQSQTLNGPNKNYSKTSALLSFLFMGLGQIYNKQYVKGILWALVELYVLIFLLNPIINGLYGLFTLGDTPQVRQRGRIVEQGDHSILLMAEGLLMLIVLIAVFGIYYLSVRDAYLIGKMREQGQKAMSFKETLKNVGEKGFAYILITPTALCMTFLTVFPLIFTALIAFTNFSSPNYLPPKSLVDWVGFEQFARLFTMESWRGTFIGVFSWTFAWAILSTLLVVAAGLFVAVVLSQKVVKYRKFWRNVFIIPWAVPGFVSILIFRNMYNGQFGVINQMLESVGLKGIDWLSDPMWAKAAVLLTNLWLGFPFWMALFTAILTTISKELYEAAEVDGATIVQQFRNITLPIVMVAAIPLMVFTFAFNFNQLTFIYLMTEGGPVNADYNYAGHTDILLSWIFKMTLDNGQYAIASAVALLVFLIIAGFAYFNLRNTKSMKGEAR</sequence>
<dbReference type="Pfam" id="PF00528">
    <property type="entry name" value="BPD_transp_1"/>
    <property type="match status" value="1"/>
</dbReference>
<dbReference type="Proteomes" id="UP000253314">
    <property type="component" value="Unassembled WGS sequence"/>
</dbReference>
<feature type="transmembrane region" description="Helical" evidence="9">
    <location>
        <begin position="212"/>
        <end position="236"/>
    </location>
</feature>
<keyword evidence="4 10" id="KW-1003">Cell membrane</keyword>
<dbReference type="OrthoDB" id="9778687at2"/>
<evidence type="ECO:0000256" key="4">
    <source>
        <dbReference type="ARBA" id="ARBA00022475"/>
    </source>
</evidence>
<dbReference type="CDD" id="cd06261">
    <property type="entry name" value="TM_PBP2"/>
    <property type="match status" value="1"/>
</dbReference>
<keyword evidence="3 9" id="KW-0813">Transport</keyword>
<dbReference type="InterPro" id="IPR035906">
    <property type="entry name" value="MetI-like_sf"/>
</dbReference>
<feature type="transmembrane region" description="Helical" evidence="9">
    <location>
        <begin position="43"/>
        <end position="68"/>
    </location>
</feature>
<evidence type="ECO:0000313" key="13">
    <source>
        <dbReference type="Proteomes" id="UP000253314"/>
    </source>
</evidence>
<dbReference type="GO" id="GO:1990060">
    <property type="term" value="C:maltose transport complex"/>
    <property type="evidence" value="ECO:0007669"/>
    <property type="project" value="TreeGrafter"/>
</dbReference>
<dbReference type="GO" id="GO:0015423">
    <property type="term" value="F:ABC-type maltose transporter activity"/>
    <property type="evidence" value="ECO:0007669"/>
    <property type="project" value="TreeGrafter"/>
</dbReference>
<comment type="similarity">
    <text evidence="2 10">Belongs to the binding-protein-dependent transport system permease family. MalFG subfamily.</text>
</comment>
<dbReference type="InterPro" id="IPR000515">
    <property type="entry name" value="MetI-like"/>
</dbReference>
<evidence type="ECO:0000256" key="7">
    <source>
        <dbReference type="ARBA" id="ARBA00022989"/>
    </source>
</evidence>
<dbReference type="AlphaFoldDB" id="A0A366Y090"/>